<dbReference type="EMBL" id="JAFKCU010000003">
    <property type="protein sequence ID" value="MBN7816522.1"/>
    <property type="molecule type" value="Genomic_DNA"/>
</dbReference>
<dbReference type="InterPro" id="IPR050426">
    <property type="entry name" value="Glycosyltransferase_28"/>
</dbReference>
<keyword evidence="4" id="KW-1185">Reference proteome</keyword>
<evidence type="ECO:0000259" key="1">
    <source>
        <dbReference type="Pfam" id="PF03033"/>
    </source>
</evidence>
<gene>
    <name evidence="3" type="ORF">J0A69_13830</name>
</gene>
<dbReference type="InterPro" id="IPR010610">
    <property type="entry name" value="EryCIII-like_C"/>
</dbReference>
<dbReference type="SUPFAM" id="SSF53756">
    <property type="entry name" value="UDP-Glycosyltransferase/glycogen phosphorylase"/>
    <property type="match status" value="1"/>
</dbReference>
<dbReference type="InterPro" id="IPR002213">
    <property type="entry name" value="UDP_glucos_trans"/>
</dbReference>
<evidence type="ECO:0000313" key="4">
    <source>
        <dbReference type="Proteomes" id="UP000664480"/>
    </source>
</evidence>
<dbReference type="CDD" id="cd03784">
    <property type="entry name" value="GT1_Gtf-like"/>
    <property type="match status" value="1"/>
</dbReference>
<comment type="caution">
    <text evidence="3">The sequence shown here is derived from an EMBL/GenBank/DDBJ whole genome shotgun (WGS) entry which is preliminary data.</text>
</comment>
<evidence type="ECO:0000313" key="3">
    <source>
        <dbReference type="EMBL" id="MBN7816522.1"/>
    </source>
</evidence>
<protein>
    <submittedName>
        <fullName evidence="3">Glycosyltransferase family 1 protein</fullName>
    </submittedName>
</protein>
<dbReference type="PANTHER" id="PTHR48050">
    <property type="entry name" value="STEROL 3-BETA-GLUCOSYLTRANSFERASE"/>
    <property type="match status" value="1"/>
</dbReference>
<feature type="domain" description="Glycosyltransferase family 28 N-terminal" evidence="1">
    <location>
        <begin position="3"/>
        <end position="106"/>
    </location>
</feature>
<dbReference type="RefSeq" id="WP_206587199.1">
    <property type="nucleotide sequence ID" value="NZ_JAFKCU010000003.1"/>
</dbReference>
<dbReference type="Proteomes" id="UP000664480">
    <property type="component" value="Unassembled WGS sequence"/>
</dbReference>
<organism evidence="3 4">
    <name type="scientific">Algoriphagus pacificus</name>
    <dbReference type="NCBI Taxonomy" id="2811234"/>
    <lineage>
        <taxon>Bacteria</taxon>
        <taxon>Pseudomonadati</taxon>
        <taxon>Bacteroidota</taxon>
        <taxon>Cytophagia</taxon>
        <taxon>Cytophagales</taxon>
        <taxon>Cyclobacteriaceae</taxon>
        <taxon>Algoriphagus</taxon>
    </lineage>
</organism>
<feature type="domain" description="Erythromycin biosynthesis protein CIII-like C-terminal" evidence="2">
    <location>
        <begin position="308"/>
        <end position="420"/>
    </location>
</feature>
<sequence length="421" mass="48288">MKILLVAIGTRGDVEPFLAQAEILTEAGHEVVCQFPEQFRETVEKLGYQLIGFDKGFLEMLETQSGKAVMGGGGGFKQLKGYLNLIKNSMKIQKLIIKEQRNALLEVKPDKVLFHAKALYHYLAARINPNDFFLLSPLPCLTHPTKEFAHIGLGKWGPFSDKWNLISYKLINGARYKMMRRMMKPYLGDFPSLDLKDAAMRKFEENELKTLYTISPSLFPKPGNWPENAKTTGYFFRNQTRTYIVDPELEKWLKTHPKVILLTFGSMTNPKPEQHSEMLVKLLIKRKIPTIVNLSWGGLQKVDFDSDMIFYVNQIPYDYILPKLYGMIHHGGSGTTHQAAVHGCVQLIIPHIIDQYFWNKLIAKRELGPLGISIHRLKEDTFEVALLNFWQNENYKTNALQLAKLMENEANPTQLLEYLIA</sequence>
<dbReference type="Pfam" id="PF06722">
    <property type="entry name" value="EryCIII-like_C"/>
    <property type="match status" value="1"/>
</dbReference>
<accession>A0ABS3CHF4</accession>
<dbReference type="Gene3D" id="3.40.50.2000">
    <property type="entry name" value="Glycogen Phosphorylase B"/>
    <property type="match status" value="2"/>
</dbReference>
<name>A0ABS3CHF4_9BACT</name>
<evidence type="ECO:0000259" key="2">
    <source>
        <dbReference type="Pfam" id="PF06722"/>
    </source>
</evidence>
<reference evidence="3 4" key="1">
    <citation type="submission" date="2021-03" db="EMBL/GenBank/DDBJ databases">
        <title>novel species isolated from a fishpond in China.</title>
        <authorList>
            <person name="Lu H."/>
            <person name="Cai Z."/>
        </authorList>
    </citation>
    <scope>NUCLEOTIDE SEQUENCE [LARGE SCALE GENOMIC DNA]</scope>
    <source>
        <strain evidence="3 4">YJ13C</strain>
    </source>
</reference>
<dbReference type="Pfam" id="PF03033">
    <property type="entry name" value="Glyco_transf_28"/>
    <property type="match status" value="1"/>
</dbReference>
<dbReference type="PANTHER" id="PTHR48050:SF13">
    <property type="entry name" value="STEROL 3-BETA-GLUCOSYLTRANSFERASE UGT80A2"/>
    <property type="match status" value="1"/>
</dbReference>
<proteinExistence type="predicted"/>
<dbReference type="InterPro" id="IPR004276">
    <property type="entry name" value="GlycoTrans_28_N"/>
</dbReference>